<organism evidence="1 2">
    <name type="scientific">Smallanthus sonchifolius</name>
    <dbReference type="NCBI Taxonomy" id="185202"/>
    <lineage>
        <taxon>Eukaryota</taxon>
        <taxon>Viridiplantae</taxon>
        <taxon>Streptophyta</taxon>
        <taxon>Embryophyta</taxon>
        <taxon>Tracheophyta</taxon>
        <taxon>Spermatophyta</taxon>
        <taxon>Magnoliopsida</taxon>
        <taxon>eudicotyledons</taxon>
        <taxon>Gunneridae</taxon>
        <taxon>Pentapetalae</taxon>
        <taxon>asterids</taxon>
        <taxon>campanulids</taxon>
        <taxon>Asterales</taxon>
        <taxon>Asteraceae</taxon>
        <taxon>Asteroideae</taxon>
        <taxon>Heliantheae alliance</taxon>
        <taxon>Millerieae</taxon>
        <taxon>Smallanthus</taxon>
    </lineage>
</organism>
<keyword evidence="2" id="KW-1185">Reference proteome</keyword>
<evidence type="ECO:0000313" key="1">
    <source>
        <dbReference type="EMBL" id="KAI3827524.1"/>
    </source>
</evidence>
<protein>
    <submittedName>
        <fullName evidence="1">Uncharacterized protein</fullName>
    </submittedName>
</protein>
<accession>A0ACB9K5N8</accession>
<evidence type="ECO:0000313" key="2">
    <source>
        <dbReference type="Proteomes" id="UP001056120"/>
    </source>
</evidence>
<gene>
    <name evidence="1" type="ORF">L1987_01601</name>
</gene>
<comment type="caution">
    <text evidence="1">The sequence shown here is derived from an EMBL/GenBank/DDBJ whole genome shotgun (WGS) entry which is preliminary data.</text>
</comment>
<proteinExistence type="predicted"/>
<reference evidence="2" key="1">
    <citation type="journal article" date="2022" name="Mol. Ecol. Resour.">
        <title>The genomes of chicory, endive, great burdock and yacon provide insights into Asteraceae palaeo-polyploidization history and plant inulin production.</title>
        <authorList>
            <person name="Fan W."/>
            <person name="Wang S."/>
            <person name="Wang H."/>
            <person name="Wang A."/>
            <person name="Jiang F."/>
            <person name="Liu H."/>
            <person name="Zhao H."/>
            <person name="Xu D."/>
            <person name="Zhang Y."/>
        </authorList>
    </citation>
    <scope>NUCLEOTIDE SEQUENCE [LARGE SCALE GENOMIC DNA]</scope>
    <source>
        <strain evidence="2">cv. Yunnan</strain>
    </source>
</reference>
<dbReference type="Proteomes" id="UP001056120">
    <property type="component" value="Linkage Group LG01"/>
</dbReference>
<sequence length="96" mass="10589">MEDYGNSLEDENIGGESGQVMKIGTKSRESTTESEPEEESEVEVCCEDQEKALEARTTESETRMATALDEGQTEDSCSAKDNSEEDLVIILIEQGY</sequence>
<reference evidence="1 2" key="2">
    <citation type="journal article" date="2022" name="Mol. Ecol. Resour.">
        <title>The genomes of chicory, endive, great burdock and yacon provide insights into Asteraceae paleo-polyploidization history and plant inulin production.</title>
        <authorList>
            <person name="Fan W."/>
            <person name="Wang S."/>
            <person name="Wang H."/>
            <person name="Wang A."/>
            <person name="Jiang F."/>
            <person name="Liu H."/>
            <person name="Zhao H."/>
            <person name="Xu D."/>
            <person name="Zhang Y."/>
        </authorList>
    </citation>
    <scope>NUCLEOTIDE SEQUENCE [LARGE SCALE GENOMIC DNA]</scope>
    <source>
        <strain evidence="2">cv. Yunnan</strain>
        <tissue evidence="1">Leaves</tissue>
    </source>
</reference>
<dbReference type="EMBL" id="CM042018">
    <property type="protein sequence ID" value="KAI3827524.1"/>
    <property type="molecule type" value="Genomic_DNA"/>
</dbReference>
<name>A0ACB9K5N8_9ASTR</name>